<feature type="region of interest" description="Disordered" evidence="1">
    <location>
        <begin position="50"/>
        <end position="86"/>
    </location>
</feature>
<evidence type="ECO:0000256" key="1">
    <source>
        <dbReference type="SAM" id="MobiDB-lite"/>
    </source>
</evidence>
<evidence type="ECO:0000313" key="2">
    <source>
        <dbReference type="EMBL" id="KAK6777795.1"/>
    </source>
</evidence>
<dbReference type="AlphaFoldDB" id="A0AAN8T042"/>
<dbReference type="Proteomes" id="UP001371456">
    <property type="component" value="Unassembled WGS sequence"/>
</dbReference>
<dbReference type="EMBL" id="JBANQN010000010">
    <property type="protein sequence ID" value="KAK6777795.1"/>
    <property type="molecule type" value="Genomic_DNA"/>
</dbReference>
<organism evidence="2 3">
    <name type="scientific">Solanum bulbocastanum</name>
    <name type="common">Wild potato</name>
    <dbReference type="NCBI Taxonomy" id="147425"/>
    <lineage>
        <taxon>Eukaryota</taxon>
        <taxon>Viridiplantae</taxon>
        <taxon>Streptophyta</taxon>
        <taxon>Embryophyta</taxon>
        <taxon>Tracheophyta</taxon>
        <taxon>Spermatophyta</taxon>
        <taxon>Magnoliopsida</taxon>
        <taxon>eudicotyledons</taxon>
        <taxon>Gunneridae</taxon>
        <taxon>Pentapetalae</taxon>
        <taxon>asterids</taxon>
        <taxon>lamiids</taxon>
        <taxon>Solanales</taxon>
        <taxon>Solanaceae</taxon>
        <taxon>Solanoideae</taxon>
        <taxon>Solaneae</taxon>
        <taxon>Solanum</taxon>
    </lineage>
</organism>
<evidence type="ECO:0000313" key="3">
    <source>
        <dbReference type="Proteomes" id="UP001371456"/>
    </source>
</evidence>
<proteinExistence type="predicted"/>
<protein>
    <submittedName>
        <fullName evidence="2">Uncharacterized protein</fullName>
    </submittedName>
</protein>
<name>A0AAN8T042_SOLBU</name>
<comment type="caution">
    <text evidence="2">The sequence shown here is derived from an EMBL/GenBank/DDBJ whole genome shotgun (WGS) entry which is preliminary data.</text>
</comment>
<keyword evidence="3" id="KW-1185">Reference proteome</keyword>
<sequence length="108" mass="11690">MTHSAQDSESDKGEDQVNPLIIPLETAPSQEETTGELLVPILSKKRMDGLLQVPSSGTPNDFEIIPVPPTDSSDSSSDESGDDIDSKPIIFSVAKKLILKKAERVDDR</sequence>
<gene>
    <name evidence="2" type="ORF">RDI58_024513</name>
</gene>
<reference evidence="2 3" key="1">
    <citation type="submission" date="2024-02" db="EMBL/GenBank/DDBJ databases">
        <title>de novo genome assembly of Solanum bulbocastanum strain 11H21.</title>
        <authorList>
            <person name="Hosaka A.J."/>
        </authorList>
    </citation>
    <scope>NUCLEOTIDE SEQUENCE [LARGE SCALE GENOMIC DNA]</scope>
    <source>
        <tissue evidence="2">Young leaves</tissue>
    </source>
</reference>
<accession>A0AAN8T042</accession>